<proteinExistence type="predicted"/>
<feature type="compositionally biased region" description="Polar residues" evidence="1">
    <location>
        <begin position="1"/>
        <end position="15"/>
    </location>
</feature>
<feature type="compositionally biased region" description="Basic and acidic residues" evidence="1">
    <location>
        <begin position="339"/>
        <end position="354"/>
    </location>
</feature>
<feature type="region of interest" description="Disordered" evidence="1">
    <location>
        <begin position="338"/>
        <end position="373"/>
    </location>
</feature>
<dbReference type="AlphaFoldDB" id="A0A5P1FPF3"/>
<evidence type="ECO:0000256" key="2">
    <source>
        <dbReference type="SAM" id="Phobius"/>
    </source>
</evidence>
<keyword evidence="2" id="KW-0472">Membrane</keyword>
<feature type="transmembrane region" description="Helical" evidence="2">
    <location>
        <begin position="246"/>
        <end position="266"/>
    </location>
</feature>
<accession>A0A5P1FPF3</accession>
<dbReference type="PANTHER" id="PTHR46626:SF2">
    <property type="entry name" value="RETICULON-LIKE PROTEIN B17"/>
    <property type="match status" value="1"/>
</dbReference>
<feature type="region of interest" description="Disordered" evidence="1">
    <location>
        <begin position="1"/>
        <end position="63"/>
    </location>
</feature>
<dbReference type="OMA" id="DEKMTKP"/>
<keyword evidence="2" id="KW-1133">Transmembrane helix</keyword>
<evidence type="ECO:0000313" key="3">
    <source>
        <dbReference type="EMBL" id="ONK80196.1"/>
    </source>
</evidence>
<evidence type="ECO:0000256" key="1">
    <source>
        <dbReference type="SAM" id="MobiDB-lite"/>
    </source>
</evidence>
<name>A0A5P1FPF3_ASPOF</name>
<keyword evidence="4" id="KW-1185">Reference proteome</keyword>
<keyword evidence="2" id="KW-0812">Transmembrane</keyword>
<feature type="region of interest" description="Disordered" evidence="1">
    <location>
        <begin position="134"/>
        <end position="162"/>
    </location>
</feature>
<evidence type="ECO:0008006" key="5">
    <source>
        <dbReference type="Google" id="ProtNLM"/>
    </source>
</evidence>
<feature type="compositionally biased region" description="Low complexity" evidence="1">
    <location>
        <begin position="38"/>
        <end position="49"/>
    </location>
</feature>
<dbReference type="PANTHER" id="PTHR46626">
    <property type="entry name" value="RETICULON-LIKE PROTEIN B17"/>
    <property type="match status" value="1"/>
</dbReference>
<protein>
    <recommendedName>
        <fullName evidence="5">Reticulon-like protein</fullName>
    </recommendedName>
</protein>
<sequence length="373" mass="42379">MDSSSTPTTPVTNQLKPRALLESKPKDQTRPPISIHSPNPVSLHDLLLLSPPPYRKSRPRPKPVNVDECLDAAAAAASAAVTTPISSRKKGKSRAAGASPRNARRARRRLEKENVREEKELVPFEEEEGVRLRKKRSSRSKVAHNERAAQQVASLPPSSPLPEICEKQAEQDEISASGDLPWELILELVMWKNAAKSSLWFGLGTMFFLSSWFSKDVEFSWISAVSHLGLLILGLAFFYDSVPQRWLLFLSSQLRFFLGFTLPKLYTCYSDKIQEKVEEMRSYVWSAWKSYPRKRLTAASTIMVLWNMFGIKMRLFAAFISVVVLRYHHQQQQISCASAHKDSREEEPQQRRCENAQNDSNEEEPQQAIVVAE</sequence>
<feature type="region of interest" description="Disordered" evidence="1">
    <location>
        <begin position="79"/>
        <end position="111"/>
    </location>
</feature>
<reference evidence="4" key="1">
    <citation type="journal article" date="2017" name="Nat. Commun.">
        <title>The asparagus genome sheds light on the origin and evolution of a young Y chromosome.</title>
        <authorList>
            <person name="Harkess A."/>
            <person name="Zhou J."/>
            <person name="Xu C."/>
            <person name="Bowers J.E."/>
            <person name="Van der Hulst R."/>
            <person name="Ayyampalayam S."/>
            <person name="Mercati F."/>
            <person name="Riccardi P."/>
            <person name="McKain M.R."/>
            <person name="Kakrana A."/>
            <person name="Tang H."/>
            <person name="Ray J."/>
            <person name="Groenendijk J."/>
            <person name="Arikit S."/>
            <person name="Mathioni S.M."/>
            <person name="Nakano M."/>
            <person name="Shan H."/>
            <person name="Telgmann-Rauber A."/>
            <person name="Kanno A."/>
            <person name="Yue Z."/>
            <person name="Chen H."/>
            <person name="Li W."/>
            <person name="Chen Y."/>
            <person name="Xu X."/>
            <person name="Zhang Y."/>
            <person name="Luo S."/>
            <person name="Chen H."/>
            <person name="Gao J."/>
            <person name="Mao Z."/>
            <person name="Pires J.C."/>
            <person name="Luo M."/>
            <person name="Kudrna D."/>
            <person name="Wing R.A."/>
            <person name="Meyers B.C."/>
            <person name="Yi K."/>
            <person name="Kong H."/>
            <person name="Lavrijsen P."/>
            <person name="Sunseri F."/>
            <person name="Falavigna A."/>
            <person name="Ye Y."/>
            <person name="Leebens-Mack J.H."/>
            <person name="Chen G."/>
        </authorList>
    </citation>
    <scope>NUCLEOTIDE SEQUENCE [LARGE SCALE GENOMIC DNA]</scope>
    <source>
        <strain evidence="4">cv. DH0086</strain>
    </source>
</reference>
<dbReference type="Gramene" id="ONK80196">
    <property type="protein sequence ID" value="ONK80196"/>
    <property type="gene ID" value="A4U43_C01F14960"/>
</dbReference>
<gene>
    <name evidence="3" type="ORF">A4U43_C01F14960</name>
</gene>
<feature type="compositionally biased region" description="Basic and acidic residues" evidence="1">
    <location>
        <begin position="19"/>
        <end position="29"/>
    </location>
</feature>
<dbReference type="EMBL" id="CM007381">
    <property type="protein sequence ID" value="ONK80196.1"/>
    <property type="molecule type" value="Genomic_DNA"/>
</dbReference>
<evidence type="ECO:0000313" key="4">
    <source>
        <dbReference type="Proteomes" id="UP000243459"/>
    </source>
</evidence>
<organism evidence="3 4">
    <name type="scientific">Asparagus officinalis</name>
    <name type="common">Garden asparagus</name>
    <dbReference type="NCBI Taxonomy" id="4686"/>
    <lineage>
        <taxon>Eukaryota</taxon>
        <taxon>Viridiplantae</taxon>
        <taxon>Streptophyta</taxon>
        <taxon>Embryophyta</taxon>
        <taxon>Tracheophyta</taxon>
        <taxon>Spermatophyta</taxon>
        <taxon>Magnoliopsida</taxon>
        <taxon>Liliopsida</taxon>
        <taxon>Asparagales</taxon>
        <taxon>Asparagaceae</taxon>
        <taxon>Asparagoideae</taxon>
        <taxon>Asparagus</taxon>
    </lineage>
</organism>
<feature type="transmembrane region" description="Helical" evidence="2">
    <location>
        <begin position="304"/>
        <end position="325"/>
    </location>
</feature>
<dbReference type="Proteomes" id="UP000243459">
    <property type="component" value="Chromosome 1"/>
</dbReference>
<dbReference type="InterPro" id="IPR044647">
    <property type="entry name" value="RTNLB17/18/21"/>
</dbReference>
<feature type="transmembrane region" description="Helical" evidence="2">
    <location>
        <begin position="219"/>
        <end position="239"/>
    </location>
</feature>